<accession>A0A845GRC0</accession>
<evidence type="ECO:0000259" key="2">
    <source>
        <dbReference type="Pfam" id="PF07514"/>
    </source>
</evidence>
<dbReference type="EMBL" id="WWCX01000035">
    <property type="protein sequence ID" value="MYM95932.1"/>
    <property type="molecule type" value="Genomic_DNA"/>
</dbReference>
<evidence type="ECO:0000256" key="1">
    <source>
        <dbReference type="SAM" id="MobiDB-lite"/>
    </source>
</evidence>
<evidence type="ECO:0000313" key="4">
    <source>
        <dbReference type="Proteomes" id="UP000447355"/>
    </source>
</evidence>
<feature type="compositionally biased region" description="Pro residues" evidence="1">
    <location>
        <begin position="402"/>
        <end position="419"/>
    </location>
</feature>
<feature type="region of interest" description="Disordered" evidence="1">
    <location>
        <begin position="402"/>
        <end position="426"/>
    </location>
</feature>
<organism evidence="3 4">
    <name type="scientific">Duganella vulcania</name>
    <dbReference type="NCBI Taxonomy" id="2692166"/>
    <lineage>
        <taxon>Bacteria</taxon>
        <taxon>Pseudomonadati</taxon>
        <taxon>Pseudomonadota</taxon>
        <taxon>Betaproteobacteria</taxon>
        <taxon>Burkholderiales</taxon>
        <taxon>Oxalobacteraceae</taxon>
        <taxon>Telluria group</taxon>
        <taxon>Duganella</taxon>
    </lineage>
</organism>
<dbReference type="RefSeq" id="WP_161085018.1">
    <property type="nucleotide sequence ID" value="NZ_WWCX01000035.1"/>
</dbReference>
<gene>
    <name evidence="3" type="ORF">GTP90_18900</name>
</gene>
<dbReference type="Pfam" id="PF07514">
    <property type="entry name" value="TraI_2"/>
    <property type="match status" value="1"/>
</dbReference>
<feature type="domain" description="Uncharacterised" evidence="2">
    <location>
        <begin position="53"/>
        <end position="358"/>
    </location>
</feature>
<dbReference type="NCBIfam" id="NF041494">
    <property type="entry name" value="MobH"/>
    <property type="match status" value="1"/>
</dbReference>
<protein>
    <recommendedName>
        <fullName evidence="2">Uncharacterized domain-containing protein</fullName>
    </recommendedName>
</protein>
<dbReference type="Gene3D" id="1.10.3210.40">
    <property type="match status" value="1"/>
</dbReference>
<evidence type="ECO:0000313" key="3">
    <source>
        <dbReference type="EMBL" id="MYM95932.1"/>
    </source>
</evidence>
<dbReference type="Proteomes" id="UP000447355">
    <property type="component" value="Unassembled WGS sequence"/>
</dbReference>
<reference evidence="3" key="1">
    <citation type="submission" date="2019-12" db="EMBL/GenBank/DDBJ databases">
        <title>Novel species isolated from a subtropical stream in China.</title>
        <authorList>
            <person name="Lu H."/>
        </authorList>
    </citation>
    <scope>NUCLEOTIDE SEQUENCE [LARGE SCALE GENOMIC DNA]</scope>
    <source>
        <strain evidence="3">FT81W</strain>
    </source>
</reference>
<dbReference type="InterPro" id="IPR011119">
    <property type="entry name" value="Unchr_helicase_relaxase_TraI"/>
</dbReference>
<comment type="caution">
    <text evidence="3">The sequence shown here is derived from an EMBL/GenBank/DDBJ whole genome shotgun (WGS) entry which is preliminary data.</text>
</comment>
<name>A0A845GRC0_9BURK</name>
<dbReference type="AlphaFoldDB" id="A0A845GRC0"/>
<proteinExistence type="predicted"/>
<feature type="region of interest" description="Disordered" evidence="1">
    <location>
        <begin position="11"/>
        <end position="42"/>
    </location>
</feature>
<sequence length="562" mass="60849">MHFSFMRRVFKDGGQGQPMSAPGRASAGMATPPSGKEGAPFHPQSRAELLEAGEEIIRRIRLCYGREPQQFERDIMAVVERYADFVNALPATASNYYNYSGGLFRLGLDTAFFALQATDAQIFEGRGSITRRRHLEPRWRHATFIAGLCTALQPALNAITVTAQNGDCWPSYLQPLSTWLQRRPGDQFHLIWRTPSAMDGLQNLYALPHIIPPSTMEYLAERNDVIMPTMLAALARLPLSTPPATMAALVRRAAALAIAKDLRRMASVQGYTLQGDHLGRLLIDIMHDLVHTIASWIPNSEKSRVWHGQDGTFVIWPGGYQDLVAHADHERLQGLPPEADSALSALEHAGMITHGPAGPLWSLQPPGTRAAVSGVKLAVPELVLGAQLATCAPLPPLCVLPHPTNKPEPRSTPPSPPAPQESTTAPSQLDLRLAEQLPAQPCATPPDTQDVQSTNAPSLVNCVRLPADVADALRRAIAGLSEQPSAVCAQLLREGVLVPLQVFTSAGLDTKMVVRRLRDVGMLVIGTSGSAIRTTKIDGVAVLGLLLKRQHVSGLPSADRPR</sequence>